<accession>G4CNU8</accession>
<keyword evidence="2" id="KW-1185">Reference proteome</keyword>
<comment type="caution">
    <text evidence="1">The sequence shown here is derived from an EMBL/GenBank/DDBJ whole genome shotgun (WGS) entry which is preliminary data.</text>
</comment>
<name>G4CNU8_9NEIS</name>
<dbReference type="EMBL" id="AGAZ01000032">
    <property type="protein sequence ID" value="EGZ48898.1"/>
    <property type="molecule type" value="Genomic_DNA"/>
</dbReference>
<sequence>MVGADEHSRWSVVLLIIRNVIVQFLGRFSQATECRIYMPV</sequence>
<dbReference type="AlphaFoldDB" id="G4CNU8"/>
<organism evidence="1 2">
    <name type="scientific">Neisseria wadsworthii 9715</name>
    <dbReference type="NCBI Taxonomy" id="1030841"/>
    <lineage>
        <taxon>Bacteria</taxon>
        <taxon>Pseudomonadati</taxon>
        <taxon>Pseudomonadota</taxon>
        <taxon>Betaproteobacteria</taxon>
        <taxon>Neisseriales</taxon>
        <taxon>Neisseriaceae</taxon>
        <taxon>Neisseria</taxon>
    </lineage>
</organism>
<evidence type="ECO:0000313" key="1">
    <source>
        <dbReference type="EMBL" id="EGZ48898.1"/>
    </source>
</evidence>
<proteinExistence type="predicted"/>
<dbReference type="Proteomes" id="UP000005336">
    <property type="component" value="Unassembled WGS sequence"/>
</dbReference>
<evidence type="ECO:0000313" key="2">
    <source>
        <dbReference type="Proteomes" id="UP000005336"/>
    </source>
</evidence>
<dbReference type="PATRIC" id="fig|1030841.3.peg.745"/>
<reference evidence="1 2" key="1">
    <citation type="submission" date="2011-06" db="EMBL/GenBank/DDBJ databases">
        <authorList>
            <person name="Muzny D."/>
            <person name="Qin X."/>
            <person name="Deng J."/>
            <person name="Jiang H."/>
            <person name="Liu Y."/>
            <person name="Qu J."/>
            <person name="Song X.-Z."/>
            <person name="Zhang L."/>
            <person name="Thornton R."/>
            <person name="Coyle M."/>
            <person name="Francisco L."/>
            <person name="Jackson L."/>
            <person name="Javaid M."/>
            <person name="Korchina V."/>
            <person name="Kovar C."/>
            <person name="Mata R."/>
            <person name="Mathew T."/>
            <person name="Ngo R."/>
            <person name="Nguyen L."/>
            <person name="Nguyen N."/>
            <person name="Okwuonu G."/>
            <person name="Ongeri F."/>
            <person name="Pham C."/>
            <person name="Simmons D."/>
            <person name="Wilczek-Boney K."/>
            <person name="Hale W."/>
            <person name="Jakkamsetti A."/>
            <person name="Pham P."/>
            <person name="Ruth R."/>
            <person name="San Lucas F."/>
            <person name="Warren J."/>
            <person name="Zhang J."/>
            <person name="Zhao Z."/>
            <person name="Zhou C."/>
            <person name="Zhu D."/>
            <person name="Lee S."/>
            <person name="Bess C."/>
            <person name="Blankenburg K."/>
            <person name="Forbes L."/>
            <person name="Fu Q."/>
            <person name="Gubbala S."/>
            <person name="Hirani K."/>
            <person name="Jayaseelan J.C."/>
            <person name="Lara F."/>
            <person name="Munidasa M."/>
            <person name="Palculict T."/>
            <person name="Patil S."/>
            <person name="Pu L.-L."/>
            <person name="Saada N."/>
            <person name="Tang L."/>
            <person name="Weissenberger G."/>
            <person name="Zhu Y."/>
            <person name="Hemphill L."/>
            <person name="Shang Y."/>
            <person name="Youmans B."/>
            <person name="Ayvaz T."/>
            <person name="Ross M."/>
            <person name="Santibanez J."/>
            <person name="Aqrawi P."/>
            <person name="Gross S."/>
            <person name="Joshi V."/>
            <person name="Fowler G."/>
            <person name="Nazareth L."/>
            <person name="Reid J."/>
            <person name="Worley K."/>
            <person name="Petrosino J."/>
            <person name="Highlander S."/>
            <person name="Gibbs R."/>
        </authorList>
    </citation>
    <scope>NUCLEOTIDE SEQUENCE [LARGE SCALE GENOMIC DNA]</scope>
    <source>
        <strain evidence="1 2">9715</strain>
    </source>
</reference>
<dbReference type="HOGENOM" id="CLU_3293039_0_0_4"/>
<protein>
    <submittedName>
        <fullName evidence="1">Uncharacterized protein</fullName>
    </submittedName>
</protein>
<gene>
    <name evidence="1" type="ORF">HMPREF9370_0757</name>
</gene>